<keyword evidence="3 6" id="KW-0238">DNA-binding</keyword>
<dbReference type="EMBL" id="BMAW01067288">
    <property type="protein sequence ID" value="GFT59027.1"/>
    <property type="molecule type" value="Genomic_DNA"/>
</dbReference>
<dbReference type="GO" id="GO:0005634">
    <property type="term" value="C:nucleus"/>
    <property type="evidence" value="ECO:0007669"/>
    <property type="project" value="UniProtKB-SubCell"/>
</dbReference>
<dbReference type="GO" id="GO:0045926">
    <property type="term" value="P:negative regulation of growth"/>
    <property type="evidence" value="ECO:0007669"/>
    <property type="project" value="UniProtKB-ARBA"/>
</dbReference>
<accession>A0A8X6TY73</accession>
<feature type="domain" description="Homeobox" evidence="8">
    <location>
        <begin position="157"/>
        <end position="220"/>
    </location>
</feature>
<feature type="compositionally biased region" description="Basic and acidic residues" evidence="7">
    <location>
        <begin position="248"/>
        <end position="279"/>
    </location>
</feature>
<reference evidence="9" key="1">
    <citation type="submission" date="2020-08" db="EMBL/GenBank/DDBJ databases">
        <title>Multicomponent nature underlies the extraordinary mechanical properties of spider dragline silk.</title>
        <authorList>
            <person name="Kono N."/>
            <person name="Nakamura H."/>
            <person name="Mori M."/>
            <person name="Yoshida Y."/>
            <person name="Ohtoshi R."/>
            <person name="Malay A.D."/>
            <person name="Moran D.A.P."/>
            <person name="Tomita M."/>
            <person name="Numata K."/>
            <person name="Arakawa K."/>
        </authorList>
    </citation>
    <scope>NUCLEOTIDE SEQUENCE</scope>
</reference>
<evidence type="ECO:0000256" key="7">
    <source>
        <dbReference type="SAM" id="MobiDB-lite"/>
    </source>
</evidence>
<dbReference type="InterPro" id="IPR017970">
    <property type="entry name" value="Homeobox_CS"/>
</dbReference>
<evidence type="ECO:0000256" key="3">
    <source>
        <dbReference type="ARBA" id="ARBA00023125"/>
    </source>
</evidence>
<feature type="compositionally biased region" description="Basic and acidic residues" evidence="7">
    <location>
        <begin position="222"/>
        <end position="236"/>
    </location>
</feature>
<comment type="caution">
    <text evidence="9">The sequence shown here is derived from an EMBL/GenBank/DDBJ whole genome shotgun (WGS) entry which is preliminary data.</text>
</comment>
<name>A0A8X6TY73_NEPPI</name>
<dbReference type="CDD" id="cd00086">
    <property type="entry name" value="homeodomain"/>
    <property type="match status" value="1"/>
</dbReference>
<protein>
    <submittedName>
        <fullName evidence="9">Iroquois-class homeodomain protein IRX-4</fullName>
    </submittedName>
</protein>
<dbReference type="GO" id="GO:0045317">
    <property type="term" value="P:equator specification"/>
    <property type="evidence" value="ECO:0007669"/>
    <property type="project" value="UniProtKB-ARBA"/>
</dbReference>
<dbReference type="OrthoDB" id="5399138at2759"/>
<dbReference type="PROSITE" id="PS00027">
    <property type="entry name" value="HOMEOBOX_1"/>
    <property type="match status" value="1"/>
</dbReference>
<feature type="compositionally biased region" description="Polar residues" evidence="7">
    <location>
        <begin position="366"/>
        <end position="377"/>
    </location>
</feature>
<dbReference type="GO" id="GO:0042693">
    <property type="term" value="P:muscle cell fate commitment"/>
    <property type="evidence" value="ECO:0007669"/>
    <property type="project" value="UniProtKB-ARBA"/>
</dbReference>
<proteinExistence type="inferred from homology"/>
<feature type="region of interest" description="Disordered" evidence="7">
    <location>
        <begin position="222"/>
        <end position="424"/>
    </location>
</feature>
<evidence type="ECO:0000256" key="6">
    <source>
        <dbReference type="PROSITE-ProRule" id="PRU00108"/>
    </source>
</evidence>
<dbReference type="GO" id="GO:0000981">
    <property type="term" value="F:DNA-binding transcription factor activity, RNA polymerase II-specific"/>
    <property type="evidence" value="ECO:0007669"/>
    <property type="project" value="InterPro"/>
</dbReference>
<evidence type="ECO:0000313" key="9">
    <source>
        <dbReference type="EMBL" id="GFT59027.1"/>
    </source>
</evidence>
<feature type="DNA-binding region" description="Homeobox" evidence="6">
    <location>
        <begin position="159"/>
        <end position="221"/>
    </location>
</feature>
<feature type="compositionally biased region" description="Low complexity" evidence="7">
    <location>
        <begin position="533"/>
        <end position="542"/>
    </location>
</feature>
<keyword evidence="5 6" id="KW-0539">Nucleus</keyword>
<feature type="compositionally biased region" description="Acidic residues" evidence="7">
    <location>
        <begin position="237"/>
        <end position="247"/>
    </location>
</feature>
<comment type="similarity">
    <text evidence="2">Belongs to the TALE/IRO homeobox family.</text>
</comment>
<dbReference type="InterPro" id="IPR001356">
    <property type="entry name" value="HD"/>
</dbReference>
<dbReference type="GO" id="GO:0000978">
    <property type="term" value="F:RNA polymerase II cis-regulatory region sequence-specific DNA binding"/>
    <property type="evidence" value="ECO:0007669"/>
    <property type="project" value="TreeGrafter"/>
</dbReference>
<evidence type="ECO:0000256" key="4">
    <source>
        <dbReference type="ARBA" id="ARBA00023155"/>
    </source>
</evidence>
<dbReference type="InterPro" id="IPR003893">
    <property type="entry name" value="Iroquois_homeo"/>
</dbReference>
<gene>
    <name evidence="9" type="primary">IRX4</name>
    <name evidence="9" type="ORF">NPIL_444133</name>
</gene>
<dbReference type="FunFam" id="1.10.10.60:FF:000003">
    <property type="entry name" value="Iroquois-class homeobox protein IRX"/>
    <property type="match status" value="1"/>
</dbReference>
<dbReference type="AlphaFoldDB" id="A0A8X6TY73"/>
<feature type="compositionally biased region" description="Polar residues" evidence="7">
    <location>
        <begin position="312"/>
        <end position="344"/>
    </location>
</feature>
<dbReference type="Pfam" id="PF05920">
    <property type="entry name" value="Homeobox_KN"/>
    <property type="match status" value="1"/>
</dbReference>
<evidence type="ECO:0000256" key="2">
    <source>
        <dbReference type="ARBA" id="ARBA00008446"/>
    </source>
</evidence>
<dbReference type="GO" id="GO:0048468">
    <property type="term" value="P:cell development"/>
    <property type="evidence" value="ECO:0007669"/>
    <property type="project" value="TreeGrafter"/>
</dbReference>
<dbReference type="PANTHER" id="PTHR11211:SF46">
    <property type="entry name" value="HOMEOBOX PROTEIN ARAUCAN-RELATED"/>
    <property type="match status" value="1"/>
</dbReference>
<dbReference type="PANTHER" id="PTHR11211">
    <property type="entry name" value="IROQUOIS-CLASS HOMEODOMAIN PROTEIN IRX"/>
    <property type="match status" value="1"/>
</dbReference>
<evidence type="ECO:0000256" key="1">
    <source>
        <dbReference type="ARBA" id="ARBA00004123"/>
    </source>
</evidence>
<comment type="subcellular location">
    <subcellularLocation>
        <location evidence="1 6">Nucleus</location>
    </subcellularLocation>
</comment>
<feature type="region of interest" description="Disordered" evidence="7">
    <location>
        <begin position="533"/>
        <end position="566"/>
    </location>
</feature>
<dbReference type="InterPro" id="IPR008422">
    <property type="entry name" value="KN_HD"/>
</dbReference>
<organism evidence="9 10">
    <name type="scientific">Nephila pilipes</name>
    <name type="common">Giant wood spider</name>
    <name type="synonym">Nephila maculata</name>
    <dbReference type="NCBI Taxonomy" id="299642"/>
    <lineage>
        <taxon>Eukaryota</taxon>
        <taxon>Metazoa</taxon>
        <taxon>Ecdysozoa</taxon>
        <taxon>Arthropoda</taxon>
        <taxon>Chelicerata</taxon>
        <taxon>Arachnida</taxon>
        <taxon>Araneae</taxon>
        <taxon>Araneomorphae</taxon>
        <taxon>Entelegynae</taxon>
        <taxon>Araneoidea</taxon>
        <taxon>Nephilidae</taxon>
        <taxon>Nephila</taxon>
    </lineage>
</organism>
<keyword evidence="10" id="KW-1185">Reference proteome</keyword>
<dbReference type="Gene3D" id="1.10.10.60">
    <property type="entry name" value="Homeodomain-like"/>
    <property type="match status" value="1"/>
</dbReference>
<dbReference type="Proteomes" id="UP000887013">
    <property type="component" value="Unassembled WGS sequence"/>
</dbReference>
<dbReference type="SMART" id="SM00389">
    <property type="entry name" value="HOX"/>
    <property type="match status" value="1"/>
</dbReference>
<dbReference type="PROSITE" id="PS50071">
    <property type="entry name" value="HOMEOBOX_2"/>
    <property type="match status" value="1"/>
</dbReference>
<evidence type="ECO:0000313" key="10">
    <source>
        <dbReference type="Proteomes" id="UP000887013"/>
    </source>
</evidence>
<evidence type="ECO:0000256" key="5">
    <source>
        <dbReference type="ARBA" id="ARBA00023242"/>
    </source>
</evidence>
<sequence length="566" mass="60773">MSYAQFGYAAFPPSTQLMVGSTSTSSVSSPCCGGDSSGRASSGVDSSSVCSLPATYDSRLLTTYHPRLYEHQAYPNFTGVDSSAFYPSLSTAYGIKDAADPWRGIAPSASYYYDPSLAAYGTAYGIKDAADPWRGIAPSASYYYDPSLAAYGYGGLDFNGARRKNVTRDSTSTLKAWLNEHRKNPYPTKGEKIMLAIITKMTLTQVSTWFANARRRLKKENKMTWEPRNKMDADDVKDYDDDDDGDEEVAKRGRTDRVDNDARSTRCESEDEGERRIGACDDSIDGAGHYSSTTQMTGRPYQILPHHRDKVTTNGGSQLENGSRDSSLIPTSEFTPTDSSSSPNLPDIQALMRSSPMEPKDRHSNMESTKNPSSSPTVDEEDITGRSITGNNKPKIWSLADTATSKSPPPMAGGNGPQESSGGMMDMLGHCGWFSVNPYQVTNPSSSLGGFSGYHPHPSAAAFASPPGGHGGSCSSVQGFVPPQTDTPPQTPPNMKVSSALGSSGYLGVQGGHLYQSSSGVNINSAAQATKNGGHYSLSSHSRSYRQESTAEDYSTTGHFRSATMQ</sequence>
<evidence type="ECO:0000259" key="8">
    <source>
        <dbReference type="PROSITE" id="PS50071"/>
    </source>
</evidence>
<feature type="compositionally biased region" description="Polar residues" evidence="7">
    <location>
        <begin position="552"/>
        <end position="566"/>
    </location>
</feature>
<feature type="region of interest" description="Disordered" evidence="7">
    <location>
        <begin position="462"/>
        <end position="499"/>
    </location>
</feature>
<dbReference type="SUPFAM" id="SSF46689">
    <property type="entry name" value="Homeodomain-like"/>
    <property type="match status" value="1"/>
</dbReference>
<keyword evidence="4 6" id="KW-0371">Homeobox</keyword>
<dbReference type="SMART" id="SM00548">
    <property type="entry name" value="IRO"/>
    <property type="match status" value="1"/>
</dbReference>
<dbReference type="GO" id="GO:0030182">
    <property type="term" value="P:neuron differentiation"/>
    <property type="evidence" value="ECO:0007669"/>
    <property type="project" value="TreeGrafter"/>
</dbReference>
<dbReference type="InterPro" id="IPR009057">
    <property type="entry name" value="Homeodomain-like_sf"/>
</dbReference>